<name>F0VAK7_NEOCL</name>
<evidence type="ECO:0000313" key="13">
    <source>
        <dbReference type="Proteomes" id="UP000007494"/>
    </source>
</evidence>
<dbReference type="RefSeq" id="XP_003880729.1">
    <property type="nucleotide sequence ID" value="XM_003880680.1"/>
</dbReference>
<feature type="compositionally biased region" description="Pro residues" evidence="8">
    <location>
        <begin position="879"/>
        <end position="892"/>
    </location>
</feature>
<evidence type="ECO:0000256" key="4">
    <source>
        <dbReference type="ARBA" id="ARBA00022989"/>
    </source>
</evidence>
<feature type="domain" description="CBS" evidence="10">
    <location>
        <begin position="211"/>
        <end position="273"/>
    </location>
</feature>
<feature type="region of interest" description="Disordered" evidence="8">
    <location>
        <begin position="1219"/>
        <end position="1366"/>
    </location>
</feature>
<keyword evidence="2 7" id="KW-0812">Transmembrane</keyword>
<feature type="domain" description="CNNM transmembrane" evidence="11">
    <location>
        <begin position="7"/>
        <end position="192"/>
    </location>
</feature>
<evidence type="ECO:0008006" key="14">
    <source>
        <dbReference type="Google" id="ProtNLM"/>
    </source>
</evidence>
<feature type="transmembrane region" description="Helical" evidence="9">
    <location>
        <begin position="12"/>
        <end position="38"/>
    </location>
</feature>
<feature type="transmembrane region" description="Helical" evidence="9">
    <location>
        <begin position="74"/>
        <end position="95"/>
    </location>
</feature>
<dbReference type="SUPFAM" id="SSF54631">
    <property type="entry name" value="CBS-domain pair"/>
    <property type="match status" value="1"/>
</dbReference>
<feature type="compositionally biased region" description="Basic and acidic residues" evidence="8">
    <location>
        <begin position="1337"/>
        <end position="1348"/>
    </location>
</feature>
<evidence type="ECO:0000259" key="11">
    <source>
        <dbReference type="PROSITE" id="PS51846"/>
    </source>
</evidence>
<feature type="region of interest" description="Disordered" evidence="8">
    <location>
        <begin position="934"/>
        <end position="973"/>
    </location>
</feature>
<dbReference type="GeneID" id="13441725"/>
<feature type="region of interest" description="Disordered" evidence="8">
    <location>
        <begin position="1007"/>
        <end position="1124"/>
    </location>
</feature>
<feature type="region of interest" description="Disordered" evidence="8">
    <location>
        <begin position="1397"/>
        <end position="1464"/>
    </location>
</feature>
<feature type="compositionally biased region" description="Low complexity" evidence="8">
    <location>
        <begin position="1093"/>
        <end position="1117"/>
    </location>
</feature>
<feature type="compositionally biased region" description="Basic and acidic residues" evidence="8">
    <location>
        <begin position="1271"/>
        <end position="1280"/>
    </location>
</feature>
<evidence type="ECO:0000256" key="3">
    <source>
        <dbReference type="ARBA" id="ARBA00022737"/>
    </source>
</evidence>
<reference evidence="13" key="1">
    <citation type="journal article" date="2012" name="PLoS Pathog.">
        <title>Comparative genomics of the apicomplexan parasites Toxoplasma gondii and Neospora caninum: Coccidia differing in host range and transmission strategy.</title>
        <authorList>
            <person name="Reid A.J."/>
            <person name="Vermont S.J."/>
            <person name="Cotton J.A."/>
            <person name="Harris D."/>
            <person name="Hill-Cawthorne G.A."/>
            <person name="Konen-Waisman S."/>
            <person name="Latham S.M."/>
            <person name="Mourier T."/>
            <person name="Norton R."/>
            <person name="Quail M.A."/>
            <person name="Sanders M."/>
            <person name="Shanmugam D."/>
            <person name="Sohal A."/>
            <person name="Wasmuth J.D."/>
            <person name="Brunk B."/>
            <person name="Grigg M.E."/>
            <person name="Howard J.C."/>
            <person name="Parkinson J."/>
            <person name="Roos D.S."/>
            <person name="Trees A.J."/>
            <person name="Berriman M."/>
            <person name="Pain A."/>
            <person name="Wastling J.M."/>
        </authorList>
    </citation>
    <scope>NUCLEOTIDE SEQUENCE [LARGE SCALE GENOMIC DNA]</scope>
    <source>
        <strain evidence="13">Liverpool</strain>
    </source>
</reference>
<gene>
    <name evidence="12" type="ORF">NCLIV_011630</name>
</gene>
<dbReference type="InterPro" id="IPR046342">
    <property type="entry name" value="CBS_dom_sf"/>
</dbReference>
<evidence type="ECO:0000256" key="9">
    <source>
        <dbReference type="SAM" id="Phobius"/>
    </source>
</evidence>
<dbReference type="PANTHER" id="PTHR12064:SF94">
    <property type="entry name" value="UNEXTENDED PROTEIN"/>
    <property type="match status" value="1"/>
</dbReference>
<evidence type="ECO:0000256" key="1">
    <source>
        <dbReference type="ARBA" id="ARBA00004141"/>
    </source>
</evidence>
<feature type="transmembrane region" description="Helical" evidence="9">
    <location>
        <begin position="128"/>
        <end position="147"/>
    </location>
</feature>
<feature type="compositionally biased region" description="Low complexity" evidence="8">
    <location>
        <begin position="473"/>
        <end position="485"/>
    </location>
</feature>
<dbReference type="EMBL" id="FR823384">
    <property type="protein sequence ID" value="CBZ50696.1"/>
    <property type="molecule type" value="Genomic_DNA"/>
</dbReference>
<comment type="subcellular location">
    <subcellularLocation>
        <location evidence="1">Membrane</location>
        <topology evidence="1">Multi-pass membrane protein</topology>
    </subcellularLocation>
</comment>
<dbReference type="PROSITE" id="PS51846">
    <property type="entry name" value="CNNM"/>
    <property type="match status" value="1"/>
</dbReference>
<dbReference type="eggNOG" id="KOG2118">
    <property type="taxonomic scope" value="Eukaryota"/>
</dbReference>
<dbReference type="PROSITE" id="PS51371">
    <property type="entry name" value="CBS"/>
    <property type="match status" value="2"/>
</dbReference>
<feature type="compositionally biased region" description="Basic residues" evidence="8">
    <location>
        <begin position="423"/>
        <end position="433"/>
    </location>
</feature>
<feature type="compositionally biased region" description="Basic and acidic residues" evidence="8">
    <location>
        <begin position="1315"/>
        <end position="1328"/>
    </location>
</feature>
<feature type="region of interest" description="Disordered" evidence="8">
    <location>
        <begin position="349"/>
        <end position="369"/>
    </location>
</feature>
<dbReference type="PANTHER" id="PTHR12064">
    <property type="entry name" value="METAL TRANSPORTER CNNM"/>
    <property type="match status" value="1"/>
</dbReference>
<evidence type="ECO:0000256" key="5">
    <source>
        <dbReference type="ARBA" id="ARBA00023136"/>
    </source>
</evidence>
<proteinExistence type="predicted"/>
<feature type="compositionally biased region" description="Polar residues" evidence="8">
    <location>
        <begin position="1246"/>
        <end position="1259"/>
    </location>
</feature>
<dbReference type="GO" id="GO:0010960">
    <property type="term" value="P:magnesium ion homeostasis"/>
    <property type="evidence" value="ECO:0007669"/>
    <property type="project" value="InterPro"/>
</dbReference>
<feature type="domain" description="CBS" evidence="10">
    <location>
        <begin position="280"/>
        <end position="346"/>
    </location>
</feature>
<evidence type="ECO:0000256" key="2">
    <source>
        <dbReference type="ARBA" id="ARBA00022692"/>
    </source>
</evidence>
<feature type="transmembrane region" description="Helical" evidence="9">
    <location>
        <begin position="101"/>
        <end position="119"/>
    </location>
</feature>
<dbReference type="OMA" id="INDEFEH"/>
<protein>
    <recommendedName>
        <fullName evidence="14">CBS domain-containing protein</fullName>
    </recommendedName>
</protein>
<evidence type="ECO:0000256" key="8">
    <source>
        <dbReference type="SAM" id="MobiDB-lite"/>
    </source>
</evidence>
<feature type="region of interest" description="Disordered" evidence="8">
    <location>
        <begin position="513"/>
        <end position="579"/>
    </location>
</feature>
<feature type="region of interest" description="Disordered" evidence="8">
    <location>
        <begin position="1170"/>
        <end position="1206"/>
    </location>
</feature>
<keyword evidence="3" id="KW-0677">Repeat</keyword>
<dbReference type="Proteomes" id="UP000007494">
    <property type="component" value="Chromosome IV"/>
</dbReference>
<feature type="compositionally biased region" description="Basic and acidic residues" evidence="8">
    <location>
        <begin position="447"/>
        <end position="468"/>
    </location>
</feature>
<keyword evidence="4 7" id="KW-1133">Transmembrane helix</keyword>
<keyword evidence="13" id="KW-1185">Reference proteome</keyword>
<dbReference type="InterPro" id="IPR044751">
    <property type="entry name" value="Ion_transp-like_CBS"/>
</dbReference>
<accession>F0VAK7</accession>
<dbReference type="VEuPathDB" id="ToxoDB:NCLIV_011630"/>
<dbReference type="InterPro" id="IPR002550">
    <property type="entry name" value="CNNM"/>
</dbReference>
<dbReference type="FunFam" id="3.10.580.10:FF:000006">
    <property type="entry name" value="DUF21 and CBS domain protein"/>
    <property type="match status" value="1"/>
</dbReference>
<dbReference type="InterPro" id="IPR000644">
    <property type="entry name" value="CBS_dom"/>
</dbReference>
<feature type="compositionally biased region" description="Polar residues" evidence="8">
    <location>
        <begin position="1010"/>
        <end position="1019"/>
    </location>
</feature>
<feature type="compositionally biased region" description="Basic and acidic residues" evidence="8">
    <location>
        <begin position="1170"/>
        <end position="1187"/>
    </location>
</feature>
<feature type="compositionally biased region" description="Basic and acidic residues" evidence="8">
    <location>
        <begin position="1049"/>
        <end position="1059"/>
    </location>
</feature>
<feature type="compositionally biased region" description="Low complexity" evidence="8">
    <location>
        <begin position="812"/>
        <end position="832"/>
    </location>
</feature>
<feature type="region of interest" description="Disordered" evidence="8">
    <location>
        <begin position="592"/>
        <end position="611"/>
    </location>
</feature>
<feature type="region of interest" description="Disordered" evidence="8">
    <location>
        <begin position="1480"/>
        <end position="1505"/>
    </location>
</feature>
<feature type="region of interest" description="Disordered" evidence="8">
    <location>
        <begin position="779"/>
        <end position="917"/>
    </location>
</feature>
<keyword evidence="6" id="KW-0129">CBS domain</keyword>
<feature type="compositionally biased region" description="Basic and acidic residues" evidence="8">
    <location>
        <begin position="534"/>
        <end position="546"/>
    </location>
</feature>
<feature type="compositionally biased region" description="Low complexity" evidence="8">
    <location>
        <begin position="513"/>
        <end position="529"/>
    </location>
</feature>
<dbReference type="OrthoDB" id="331822at2759"/>
<evidence type="ECO:0000259" key="10">
    <source>
        <dbReference type="PROSITE" id="PS51371"/>
    </source>
</evidence>
<keyword evidence="5 7" id="KW-0472">Membrane</keyword>
<feature type="compositionally biased region" description="Basic and acidic residues" evidence="8">
    <location>
        <begin position="596"/>
        <end position="611"/>
    </location>
</feature>
<dbReference type="Pfam" id="PF00571">
    <property type="entry name" value="CBS"/>
    <property type="match status" value="1"/>
</dbReference>
<feature type="compositionally biased region" description="Basic and acidic residues" evidence="8">
    <location>
        <begin position="1484"/>
        <end position="1497"/>
    </location>
</feature>
<organism evidence="12 13">
    <name type="scientific">Neospora caninum (strain Liverpool)</name>
    <dbReference type="NCBI Taxonomy" id="572307"/>
    <lineage>
        <taxon>Eukaryota</taxon>
        <taxon>Sar</taxon>
        <taxon>Alveolata</taxon>
        <taxon>Apicomplexa</taxon>
        <taxon>Conoidasida</taxon>
        <taxon>Coccidia</taxon>
        <taxon>Eucoccidiorida</taxon>
        <taxon>Eimeriorina</taxon>
        <taxon>Sarcocystidae</taxon>
        <taxon>Neospora</taxon>
    </lineage>
</organism>
<dbReference type="CDD" id="cd04590">
    <property type="entry name" value="CBS_pair_CorC_HlyC_assoc"/>
    <property type="match status" value="1"/>
</dbReference>
<dbReference type="InParanoid" id="F0VAK7"/>
<dbReference type="InterPro" id="IPR045095">
    <property type="entry name" value="ACDP"/>
</dbReference>
<dbReference type="GO" id="GO:0016020">
    <property type="term" value="C:membrane"/>
    <property type="evidence" value="ECO:0007669"/>
    <property type="project" value="UniProtKB-SubCell"/>
</dbReference>
<feature type="compositionally biased region" description="Polar residues" evidence="8">
    <location>
        <begin position="1078"/>
        <end position="1088"/>
    </location>
</feature>
<feature type="region of interest" description="Disordered" evidence="8">
    <location>
        <begin position="392"/>
        <end position="494"/>
    </location>
</feature>
<feature type="compositionally biased region" description="Basic and acidic residues" evidence="8">
    <location>
        <begin position="1397"/>
        <end position="1454"/>
    </location>
</feature>
<evidence type="ECO:0000256" key="6">
    <source>
        <dbReference type="PROSITE-ProRule" id="PRU00703"/>
    </source>
</evidence>
<dbReference type="Pfam" id="PF01595">
    <property type="entry name" value="CNNM"/>
    <property type="match status" value="1"/>
</dbReference>
<evidence type="ECO:0000313" key="12">
    <source>
        <dbReference type="EMBL" id="CBZ50696.1"/>
    </source>
</evidence>
<dbReference type="Gene3D" id="3.10.580.10">
    <property type="entry name" value="CBS-domain"/>
    <property type="match status" value="1"/>
</dbReference>
<sequence>MSDDFAAVIPPAGAITLAVVCAIGSAMFSGLTLGLLTLDIVQLKLLINRPNKTPEDERNAKYARKILPLRSDGNYLLVTLLTGNVAVNAGFSILLGDLTDGLVGFLISTVVITIFGEILPQAACARHGLVVGGVLAPLVYALEWLLFPVVKPIAMILNCVLGEDLGTIYDKKQLSALVDYHDNVVHVLTRDEARILKGGLEFAFTRAEEVMTPMDEVYGIDVDSKLNYDVLSEVLSSGYSRIPVFDRSGPQCIVGLLFVKDLILVDCHAEVEVRKLLQFFGRGLYAVDDDTPLLELLKTFKQGHTHLAVVRRVSDDGDGDPFYIHAGIITLEDVMEEILQDEINDEFEHDKTQSHRRRKHQKLASSSAQASVTYFTQARSLAPRFSVSSTVWEAPGEEQSDDAKETKRTRRERKKERPNGDKKRFRLWNRGRRSSTGSSNAPLTTACEKDVGEASNGEAEREQRRDPEDLGGESRASSSFAASGSYGLEPQTCPDPAQALLSAASLLGLSSLEASPDSAGDPAGGSPAARTRRQKLEGDAGLDRGLLDSTPRGSVRGEDSRGSGPYQQASGPDASPAKGGATLEMVRVSPAHAVHTSRDDSPKAEDSRREDGLGHPALFPWWGWSADATGHASKLRMRGKLRMFFDSHRRSRLAEPLTESEARVIASFLSSSIPAFSPQIINERLLISLLSCFFCIQPPPASLLWRSALHPELLKHKQSAKREHPQASTFEPFAVVVLYGRVRLYVGNEGIPCTAGPLSCLAVKVLGNPAPVLLGQVGSHKTAHTTPQPPSSSSSSSSRGPPQFRENPVHMLESPSLCVSSSASLPSSPSSRSDARGGFVSPFLASEGHPSPDHVAAPLSRPPLTGTSQLLSRRSSAPRPCPRPALPPPSSHPSPAVGIPASPRHPPSLPVSSVPSTQRRLSSPVLWGAETCQHSPVSPSCRHAPASASCRAKKAPTSPTRLPPRRRGAACTRDGPLDVSLSFEETTGGLRFFPRWTRRCQSAGDLYRTSPMTQVSPCPSTAGEERLDGEGRQPNQPDVGAQAASACGLRREKEARHEDGEEEREVSPRVCRRLSPGVPTSPTPSASRDQFLRSHVSSRESVASVSSPSLRSCSGGSSHFGEATPCCPGGSERADAGAVDLDLDADEAATGLVASRAPNGAWRDRETAEIRGASRGESSWHRLHSLESGEEDVELPRQPSTGGSPVMLEEVCVCGVSLPWSSPSSRGPGTEWRGARDEGLCLGLSRAQNQADSGSGSPTEQRDEGEGESPESQRDRRGLASEKALPFPGFGSQKLSSKGFFRRDTTGTSASEMSHLLRFERPHADWAARDSGAASRRGRDGERPEEPAGRVWSTHRHDHPATEAQQTLEEQLQIQETRLRQVSQELQEKTGLWRDVCERQHKGREGRTKGETDPPERDTERRAEAKPGTGRRDGQRRAAGDAEHVKGAKEKGQEGGENVSQVARSREALRREIDAWVHSLQDPDVERQERHGNEGTRSDTSNARSAEVYTPDYTAVTEGACGLLVFPRWFYIAAVKASLELERQLSS</sequence>
<evidence type="ECO:0000256" key="7">
    <source>
        <dbReference type="PROSITE-ProRule" id="PRU01193"/>
    </source>
</evidence>